<dbReference type="InterPro" id="IPR055414">
    <property type="entry name" value="LRR_R13L4/SHOC2-like"/>
</dbReference>
<dbReference type="Proteomes" id="UP000288805">
    <property type="component" value="Unassembled WGS sequence"/>
</dbReference>
<accession>A0A438H022</accession>
<keyword evidence="2" id="KW-0677">Repeat</keyword>
<evidence type="ECO:0000256" key="2">
    <source>
        <dbReference type="ARBA" id="ARBA00022737"/>
    </source>
</evidence>
<evidence type="ECO:0000313" key="7">
    <source>
        <dbReference type="EMBL" id="RVW77561.1"/>
    </source>
</evidence>
<sequence length="955" mass="110068">MKGWIRDVLEINRKVRESLHGQKQMNFLKLSSEITKLLRHSIHDIEAHIPSRIIVKMCEGWSPGHTTPKKAMVDLCIGDFMIRQILQYIPIPEIRRIWISEVNDKTFLSRLKNFPPIRQMFDLVIQVDVKFCLAIKDIEDKIIEELGFSKSSRGEAEQLLRNQNFLILLDDFDPSIINSHDLGNGWWNSDNTQKIALISFLFQSEVPVDLEIFNPYVPVDLEIRRNHHLLSWELFCRNVDEVVHSSSIQQLAILVFRQCSGHFLATVLMARALKEFKDVRIWQHASRVIGFLPTSHTQDKILLNALAFVLGHLGSANKCVKYCAFYLEMEGTNKVDLLERWMNEHLIETLDEGEQIIQHLVNAILLKSFHNGESVRMQDEIRKELVNLYKAEMNPIRLVELDGRGLVEAPKHEAWEEANEIHLMNNKISKLLDNPNCPKLSALLLQGNHHLRVISPSFFQCMPILQILDLSQTKIKSLPQSLFKLVQLRKFILRSCELFKELPIEVGELCHLEVLDLEGTEIIHLPVTIGKLTNLTNLKVSFYPQANGNRKSNSSDRIIPQNVISKLLQLEELTIDTSLEDERWNVTIKDIVEEVCCLNMLHFLKLHLPEVLLLNDLRNESSLINLSWMHFRLIVGNHLKRIISRLPHESTIKFEKQKSCLKYVNGEGIPTEIKEVLQHATAFFLYRHLDATSLSKFGIENMKNLKYCVLQERNEIESIVDANDHGEDVLGSLKYLNLHYMKNLRSIWKVPPYWRGSLSSLSFLKALTLYSCPKLTTIFTWDLVKSLDKLEELVVEDCQEINSIVLLTDERSWCGIALPKLKKISFHYMPKLISISGGQQIAPSLEWLSFYDCPSLKILSPEEVSSYELKVIIGEADWWSALKWNESEMFDPSNLDAIFIPIERDIDLRTQLAEINDQLQAQMQETEPSQQSGPDDSLENPAVEAETSSKQKQVA</sequence>
<dbReference type="Pfam" id="PF23247">
    <property type="entry name" value="LRR_RPS2"/>
    <property type="match status" value="1"/>
</dbReference>
<reference evidence="7 8" key="1">
    <citation type="journal article" date="2018" name="PLoS Genet.">
        <title>Population sequencing reveals clonal diversity and ancestral inbreeding in the grapevine cultivar Chardonnay.</title>
        <authorList>
            <person name="Roach M.J."/>
            <person name="Johnson D.L."/>
            <person name="Bohlmann J."/>
            <person name="van Vuuren H.J."/>
            <person name="Jones S.J."/>
            <person name="Pretorius I.S."/>
            <person name="Schmidt S.A."/>
            <person name="Borneman A.R."/>
        </authorList>
    </citation>
    <scope>NUCLEOTIDE SEQUENCE [LARGE SCALE GENOMIC DNA]</scope>
    <source>
        <strain evidence="8">cv. Chardonnay</strain>
        <tissue evidence="7">Leaf</tissue>
    </source>
</reference>
<keyword evidence="1" id="KW-0433">Leucine-rich repeat</keyword>
<dbReference type="GO" id="GO:0043531">
    <property type="term" value="F:ADP binding"/>
    <property type="evidence" value="ECO:0007669"/>
    <property type="project" value="InterPro"/>
</dbReference>
<feature type="domain" description="Disease resistance R13L4/SHOC-2-like LRR" evidence="6">
    <location>
        <begin position="459"/>
        <end position="610"/>
    </location>
</feature>
<dbReference type="Gene3D" id="3.80.10.10">
    <property type="entry name" value="Ribonuclease Inhibitor"/>
    <property type="match status" value="2"/>
</dbReference>
<dbReference type="EMBL" id="QGNW01000311">
    <property type="protein sequence ID" value="RVW77561.1"/>
    <property type="molecule type" value="Genomic_DNA"/>
</dbReference>
<evidence type="ECO:0000313" key="8">
    <source>
        <dbReference type="Proteomes" id="UP000288805"/>
    </source>
</evidence>
<evidence type="ECO:0000256" key="3">
    <source>
        <dbReference type="ARBA" id="ARBA00022821"/>
    </source>
</evidence>
<dbReference type="InterPro" id="IPR003591">
    <property type="entry name" value="Leu-rich_rpt_typical-subtyp"/>
</dbReference>
<comment type="caution">
    <text evidence="7">The sequence shown here is derived from an EMBL/GenBank/DDBJ whole genome shotgun (WGS) entry which is preliminary data.</text>
</comment>
<protein>
    <submittedName>
        <fullName evidence="7">Disease resistance protein</fullName>
    </submittedName>
</protein>
<dbReference type="InterPro" id="IPR050905">
    <property type="entry name" value="Plant_NBS-LRR"/>
</dbReference>
<dbReference type="SUPFAM" id="SSF52058">
    <property type="entry name" value="L domain-like"/>
    <property type="match status" value="1"/>
</dbReference>
<gene>
    <name evidence="7" type="primary">VvCHDp000210_19</name>
    <name evidence="7" type="ORF">CK203_050292</name>
</gene>
<organism evidence="7 8">
    <name type="scientific">Vitis vinifera</name>
    <name type="common">Grape</name>
    <dbReference type="NCBI Taxonomy" id="29760"/>
    <lineage>
        <taxon>Eukaryota</taxon>
        <taxon>Viridiplantae</taxon>
        <taxon>Streptophyta</taxon>
        <taxon>Embryophyta</taxon>
        <taxon>Tracheophyta</taxon>
        <taxon>Spermatophyta</taxon>
        <taxon>Magnoliopsida</taxon>
        <taxon>eudicotyledons</taxon>
        <taxon>Gunneridae</taxon>
        <taxon>Pentapetalae</taxon>
        <taxon>rosids</taxon>
        <taxon>Vitales</taxon>
        <taxon>Vitaceae</taxon>
        <taxon>Viteae</taxon>
        <taxon>Vitis</taxon>
    </lineage>
</organism>
<evidence type="ECO:0000256" key="4">
    <source>
        <dbReference type="SAM" id="MobiDB-lite"/>
    </source>
</evidence>
<dbReference type="PANTHER" id="PTHR33463">
    <property type="entry name" value="NB-ARC DOMAIN-CONTAINING PROTEIN-RELATED"/>
    <property type="match status" value="1"/>
</dbReference>
<dbReference type="PANTHER" id="PTHR33463:SF179">
    <property type="entry name" value="NB-ARC DOMAIN-CONTAINING PROTEIN"/>
    <property type="match status" value="1"/>
</dbReference>
<dbReference type="InterPro" id="IPR057135">
    <property type="entry name" value="At4g27190-like_LRR"/>
</dbReference>
<name>A0A438H022_VITVI</name>
<evidence type="ECO:0000259" key="5">
    <source>
        <dbReference type="Pfam" id="PF23247"/>
    </source>
</evidence>
<proteinExistence type="predicted"/>
<feature type="compositionally biased region" description="Polar residues" evidence="4">
    <location>
        <begin position="919"/>
        <end position="934"/>
    </location>
</feature>
<evidence type="ECO:0000259" key="6">
    <source>
        <dbReference type="Pfam" id="PF23598"/>
    </source>
</evidence>
<dbReference type="SMART" id="SM00369">
    <property type="entry name" value="LRR_TYP"/>
    <property type="match status" value="2"/>
</dbReference>
<dbReference type="Pfam" id="PF23598">
    <property type="entry name" value="LRR_14"/>
    <property type="match status" value="1"/>
</dbReference>
<evidence type="ECO:0000256" key="1">
    <source>
        <dbReference type="ARBA" id="ARBA00022614"/>
    </source>
</evidence>
<feature type="compositionally biased region" description="Polar residues" evidence="4">
    <location>
        <begin position="946"/>
        <end position="955"/>
    </location>
</feature>
<dbReference type="InterPro" id="IPR032675">
    <property type="entry name" value="LRR_dom_sf"/>
</dbReference>
<dbReference type="AlphaFoldDB" id="A0A438H022"/>
<feature type="domain" description="Disease resistance protein At4g27190-like leucine-rich repeats" evidence="5">
    <location>
        <begin position="700"/>
        <end position="799"/>
    </location>
</feature>
<keyword evidence="3" id="KW-0611">Plant defense</keyword>
<feature type="region of interest" description="Disordered" evidence="4">
    <location>
        <begin position="919"/>
        <end position="955"/>
    </location>
</feature>